<proteinExistence type="predicted"/>
<dbReference type="PANTHER" id="PTHR10098:SF108">
    <property type="entry name" value="TETRATRICOPEPTIDE REPEAT PROTEIN 28"/>
    <property type="match status" value="1"/>
</dbReference>
<evidence type="ECO:0000313" key="5">
    <source>
        <dbReference type="Proteomes" id="UP000295722"/>
    </source>
</evidence>
<protein>
    <submittedName>
        <fullName evidence="4">CHAT domain-containing protein</fullName>
    </submittedName>
</protein>
<comment type="caution">
    <text evidence="4">The sequence shown here is derived from an EMBL/GenBank/DDBJ whole genome shotgun (WGS) entry which is preliminary data.</text>
</comment>
<feature type="repeat" description="TPR" evidence="1">
    <location>
        <begin position="76"/>
        <end position="109"/>
    </location>
</feature>
<keyword evidence="2" id="KW-0732">Signal</keyword>
<evidence type="ECO:0000256" key="2">
    <source>
        <dbReference type="SAM" id="SignalP"/>
    </source>
</evidence>
<dbReference type="Proteomes" id="UP000295722">
    <property type="component" value="Unassembled WGS sequence"/>
</dbReference>
<reference evidence="4 5" key="1">
    <citation type="submission" date="2019-03" db="EMBL/GenBank/DDBJ databases">
        <title>Paraburkholderia sp. 4M-K11, isolated from subtropical forest soil.</title>
        <authorList>
            <person name="Gao Z.-H."/>
            <person name="Qiu L.-H."/>
        </authorList>
    </citation>
    <scope>NUCLEOTIDE SEQUENCE [LARGE SCALE GENOMIC DNA]</scope>
    <source>
        <strain evidence="4 5">4M-K11</strain>
    </source>
</reference>
<keyword evidence="5" id="KW-1185">Reference proteome</keyword>
<evidence type="ECO:0000313" key="4">
    <source>
        <dbReference type="EMBL" id="TDG19153.1"/>
    </source>
</evidence>
<dbReference type="OrthoDB" id="9771112at2"/>
<feature type="chain" id="PRO_5021006156" evidence="2">
    <location>
        <begin position="34"/>
        <end position="1050"/>
    </location>
</feature>
<name>A0A4R5M1H1_9BURK</name>
<dbReference type="Gene3D" id="1.25.40.10">
    <property type="entry name" value="Tetratricopeptide repeat domain"/>
    <property type="match status" value="3"/>
</dbReference>
<dbReference type="InterPro" id="IPR019734">
    <property type="entry name" value="TPR_rpt"/>
</dbReference>
<sequence length="1050" mass="113893">MIPLSTQRVLRCRLVLHLATAILLACVVQPSSAQSIVSRDPADAGLPVEVDGRHIAELEARAAASAPEGASDAELCAFYQARGLANYSLGRYPEAISDLSQAAQLSPPTQKVTERCDKWRIRYDLSTAFAASGDIVAQIDYLKRTLAAMPASSLRHQAYFHARLADAYITLGMLHEAGAELQQVKNILSDVRGESSGGFKDLDLAVVYSLEGRLQMVQGNYRAAEDLERQEVDARRRFLAELNDRHTPDSAVVRWHREALTTAERRLVATLVSEGKLGEAAYYARESLAETQALSGPSTVATSAALKQLGVIRLQQGQVDQAAALLEQALQSVQQAQVQPYSLALADRRAWIGLVQVMRENWTEAANTFAVRDADQRRSPEQFAQRGSGNLDWAFALQNSGRPARAEAMLRRMLAWRQRHRFSDPLVTAYIRGYLANALASQHKQDEALEQYRLSFPEMTGLNGSESGGSDSDWPGGFVRQYRLRVVVEGYLDLLANMQASATSKPGIDVANEAFKVADIARNSAVQQAVVASVARANLPDPQLAALARREQDAANRAQSLGHLLEHLTALPTSQIDDATVTALERELHGAAEQQANLSREINARFPGYADLTEPRPASIDEVRRLLRPGEALVAIYVGARQTYVWTLSGERTSFRAVGVARQHWREQVALLRQSVDLSDGRIKPFDVAAAQRLYTLLLGPDADLWASARTLDVIPDGPLGQVPFALLLTEPGDISRPGTRDTYADMPWLIKKLAIEQYPSANGLVALRKAAPVASERRPFVGFGDPVFDVDAPPATTTRGLAVRHLAMAPSQPDPASVAEPAKPASQPAAVLPDASAMPAISRGEVYSHLPALPDTGDELRDMAKAMGADPQRDLFLQRRATVCNVKATDLSQYRVVAFATHSLAAGEVIGLDEPVLAMSNPALVHDGCSNGFLSLDDVFALKLDADWVVLSACDTGSGDGMGNEAVSGLGRAFFYAGARSLLVSNWAVETVSARLLTTRLFRIQAANRGITRAEALRQSMLELMSARGSDYGHPAFWAAFSLVGDGAR</sequence>
<accession>A0A4R5M1H1</accession>
<evidence type="ECO:0000256" key="1">
    <source>
        <dbReference type="PROSITE-ProRule" id="PRU00339"/>
    </source>
</evidence>
<evidence type="ECO:0000259" key="3">
    <source>
        <dbReference type="Pfam" id="PF12770"/>
    </source>
</evidence>
<dbReference type="InterPro" id="IPR011990">
    <property type="entry name" value="TPR-like_helical_dom_sf"/>
</dbReference>
<dbReference type="PROSITE" id="PS50005">
    <property type="entry name" value="TPR"/>
    <property type="match status" value="1"/>
</dbReference>
<organism evidence="4 5">
    <name type="scientific">Paraburkholderia silviterrae</name>
    <dbReference type="NCBI Taxonomy" id="2528715"/>
    <lineage>
        <taxon>Bacteria</taxon>
        <taxon>Pseudomonadati</taxon>
        <taxon>Pseudomonadota</taxon>
        <taxon>Betaproteobacteria</taxon>
        <taxon>Burkholderiales</taxon>
        <taxon>Burkholderiaceae</taxon>
        <taxon>Paraburkholderia</taxon>
    </lineage>
</organism>
<dbReference type="AlphaFoldDB" id="A0A4R5M1H1"/>
<dbReference type="PANTHER" id="PTHR10098">
    <property type="entry name" value="RAPSYN-RELATED"/>
    <property type="match status" value="1"/>
</dbReference>
<gene>
    <name evidence="4" type="ORF">EYW47_32015</name>
</gene>
<dbReference type="SMART" id="SM00028">
    <property type="entry name" value="TPR"/>
    <property type="match status" value="2"/>
</dbReference>
<feature type="domain" description="CHAT" evidence="3">
    <location>
        <begin position="689"/>
        <end position="1047"/>
    </location>
</feature>
<keyword evidence="1" id="KW-0802">TPR repeat</keyword>
<dbReference type="Pfam" id="PF12770">
    <property type="entry name" value="CHAT"/>
    <property type="match status" value="1"/>
</dbReference>
<dbReference type="RefSeq" id="WP_133198816.1">
    <property type="nucleotide sequence ID" value="NZ_JBHUCW010000057.1"/>
</dbReference>
<dbReference type="SUPFAM" id="SSF48452">
    <property type="entry name" value="TPR-like"/>
    <property type="match status" value="2"/>
</dbReference>
<dbReference type="InterPro" id="IPR024983">
    <property type="entry name" value="CHAT_dom"/>
</dbReference>
<feature type="signal peptide" evidence="2">
    <location>
        <begin position="1"/>
        <end position="33"/>
    </location>
</feature>
<dbReference type="EMBL" id="SMRP01000024">
    <property type="protein sequence ID" value="TDG19153.1"/>
    <property type="molecule type" value="Genomic_DNA"/>
</dbReference>